<dbReference type="AlphaFoldDB" id="A0A0F9F5R0"/>
<evidence type="ECO:0000313" key="1">
    <source>
        <dbReference type="EMBL" id="KKL73801.1"/>
    </source>
</evidence>
<reference evidence="1" key="1">
    <citation type="journal article" date="2015" name="Nature">
        <title>Complex archaea that bridge the gap between prokaryotes and eukaryotes.</title>
        <authorList>
            <person name="Spang A."/>
            <person name="Saw J.H."/>
            <person name="Jorgensen S.L."/>
            <person name="Zaremba-Niedzwiedzka K."/>
            <person name="Martijn J."/>
            <person name="Lind A.E."/>
            <person name="van Eijk R."/>
            <person name="Schleper C."/>
            <person name="Guy L."/>
            <person name="Ettema T.J."/>
        </authorList>
    </citation>
    <scope>NUCLEOTIDE SEQUENCE</scope>
</reference>
<dbReference type="EMBL" id="LAZR01024850">
    <property type="protein sequence ID" value="KKL73801.1"/>
    <property type="molecule type" value="Genomic_DNA"/>
</dbReference>
<proteinExistence type="predicted"/>
<accession>A0A0F9F5R0</accession>
<organism evidence="1">
    <name type="scientific">marine sediment metagenome</name>
    <dbReference type="NCBI Taxonomy" id="412755"/>
    <lineage>
        <taxon>unclassified sequences</taxon>
        <taxon>metagenomes</taxon>
        <taxon>ecological metagenomes</taxon>
    </lineage>
</organism>
<name>A0A0F9F5R0_9ZZZZ</name>
<comment type="caution">
    <text evidence="1">The sequence shown here is derived from an EMBL/GenBank/DDBJ whole genome shotgun (WGS) entry which is preliminary data.</text>
</comment>
<evidence type="ECO:0008006" key="2">
    <source>
        <dbReference type="Google" id="ProtNLM"/>
    </source>
</evidence>
<dbReference type="Pfam" id="PF08843">
    <property type="entry name" value="AbiEii"/>
    <property type="match status" value="1"/>
</dbReference>
<feature type="non-terminal residue" evidence="1">
    <location>
        <position position="1"/>
    </location>
</feature>
<dbReference type="Gene3D" id="3.10.450.620">
    <property type="entry name" value="JHP933, nucleotidyltransferase-like core domain"/>
    <property type="match status" value="1"/>
</dbReference>
<dbReference type="InterPro" id="IPR014942">
    <property type="entry name" value="AbiEii"/>
</dbReference>
<gene>
    <name evidence="1" type="ORF">LCGC14_2071230</name>
</gene>
<protein>
    <recommendedName>
        <fullName evidence="2">Nucleotidyl transferase AbiEii/AbiGii toxin family protein</fullName>
    </recommendedName>
</protein>
<sequence>KKSKKRYLEKLKESKANREYMAEWHYKEDLFATHLRSSIHYSFNDYYVQHWVERIYLYLKYKYDIDIDIDIKIIRKDILANHIRKILKSTNTKRFLQANKIEIVKYSEPKQTETTQCWKINLKSSSSAALLNTKIEFSRRGIIEDIKFDTIDPLIASKYQFNPFFINHYTAKSAYKQKIKALIGRSETQARDVFDLFHLISLNVQKPKLSALEIEKAEMCAFSITFEKFKSQVVAYLPHEYHLQYNDPLIWENIICKVVEEISK</sequence>